<dbReference type="SUPFAM" id="SSF51905">
    <property type="entry name" value="FAD/NAD(P)-binding domain"/>
    <property type="match status" value="1"/>
</dbReference>
<evidence type="ECO:0000256" key="3">
    <source>
        <dbReference type="ARBA" id="ARBA00022827"/>
    </source>
</evidence>
<evidence type="ECO:0000256" key="2">
    <source>
        <dbReference type="ARBA" id="ARBA00022630"/>
    </source>
</evidence>
<dbReference type="SUPFAM" id="SSF54373">
    <property type="entry name" value="FAD-linked reductases, C-terminal domain"/>
    <property type="match status" value="1"/>
</dbReference>
<feature type="domain" description="FAD-binding" evidence="6">
    <location>
        <begin position="300"/>
        <end position="366"/>
    </location>
</feature>
<comment type="caution">
    <text evidence="7">The sequence shown here is derived from an EMBL/GenBank/DDBJ whole genome shotgun (WGS) entry which is preliminary data.</text>
</comment>
<dbReference type="InterPro" id="IPR050493">
    <property type="entry name" value="FAD-dep_Monooxygenase_BioMet"/>
</dbReference>
<dbReference type="Gene3D" id="3.50.50.60">
    <property type="entry name" value="FAD/NAD(P)-binding domain"/>
    <property type="match status" value="1"/>
</dbReference>
<dbReference type="Pfam" id="PF01494">
    <property type="entry name" value="FAD_binding_3"/>
    <property type="match status" value="2"/>
</dbReference>
<organism evidence="7 8">
    <name type="scientific">Periconia digitata</name>
    <dbReference type="NCBI Taxonomy" id="1303443"/>
    <lineage>
        <taxon>Eukaryota</taxon>
        <taxon>Fungi</taxon>
        <taxon>Dikarya</taxon>
        <taxon>Ascomycota</taxon>
        <taxon>Pezizomycotina</taxon>
        <taxon>Dothideomycetes</taxon>
        <taxon>Pleosporomycetidae</taxon>
        <taxon>Pleosporales</taxon>
        <taxon>Massarineae</taxon>
        <taxon>Periconiaceae</taxon>
        <taxon>Periconia</taxon>
    </lineage>
</organism>
<evidence type="ECO:0000256" key="4">
    <source>
        <dbReference type="ARBA" id="ARBA00023002"/>
    </source>
</evidence>
<keyword evidence="3" id="KW-0274">FAD</keyword>
<evidence type="ECO:0000313" key="7">
    <source>
        <dbReference type="EMBL" id="CAI6341933.1"/>
    </source>
</evidence>
<dbReference type="OrthoDB" id="16820at2759"/>
<keyword evidence="5" id="KW-0503">Monooxygenase</keyword>
<dbReference type="Proteomes" id="UP001152607">
    <property type="component" value="Unassembled WGS sequence"/>
</dbReference>
<name>A0A9W4URY0_9PLEO</name>
<keyword evidence="4" id="KW-0560">Oxidoreductase</keyword>
<evidence type="ECO:0000313" key="8">
    <source>
        <dbReference type="Proteomes" id="UP001152607"/>
    </source>
</evidence>
<keyword evidence="2" id="KW-0285">Flavoprotein</keyword>
<feature type="domain" description="FAD-binding" evidence="6">
    <location>
        <begin position="10"/>
        <end position="171"/>
    </location>
</feature>
<proteinExistence type="inferred from homology"/>
<dbReference type="PANTHER" id="PTHR13789">
    <property type="entry name" value="MONOOXYGENASE"/>
    <property type="match status" value="1"/>
</dbReference>
<dbReference type="GO" id="GO:0004497">
    <property type="term" value="F:monooxygenase activity"/>
    <property type="evidence" value="ECO:0007669"/>
    <property type="project" value="UniProtKB-KW"/>
</dbReference>
<protein>
    <recommendedName>
        <fullName evidence="6">FAD-binding domain-containing protein</fullName>
    </recommendedName>
</protein>
<gene>
    <name evidence="7" type="ORF">PDIGIT_LOCUS15133</name>
</gene>
<reference evidence="7" key="1">
    <citation type="submission" date="2023-01" db="EMBL/GenBank/DDBJ databases">
        <authorList>
            <person name="Van Ghelder C."/>
            <person name="Rancurel C."/>
        </authorList>
    </citation>
    <scope>NUCLEOTIDE SEQUENCE</scope>
    <source>
        <strain evidence="7">CNCM I-4278</strain>
    </source>
</reference>
<sequence length="432" mass="46638">MNDQSQLRFLVVGGGLAGLAAAIALCKAGHVVTLLEARAEFTELGAGIQMPPNCTRILRRWNLLDEIIQFATKPQAIQLLSDSGNVLSTTSLIPDMENKFNAPHLLIHRADLLRILYEGAEASGAELITNAQVQHVDFAKNCVYTTDGREFVGDVIIGADGEHSTCQQYLLGNNTTSRVPSGKVACRFTVSSTDILSTPSLASIAAPSKVAAWLGSGAHVVAYNLDARNICNFVAILPEDAISEFRSQSLSAGPTVISSAPLKKFFETWDPVLTTALGYADGCLGWRLTNSPRMEKTVHAAGKFVLIGDAAHSMHPHLAQGAAQGIEDAALLGHLFGRASKCENIALVLDVFEEIRKERVQAIQRRSAEVGRVWTLGHGSERKMRDQAFALNDTNNCPFPNPFSDAKLTAWLYSDDSFENADKALNSHKLSG</sequence>
<evidence type="ECO:0000256" key="5">
    <source>
        <dbReference type="ARBA" id="ARBA00023033"/>
    </source>
</evidence>
<comment type="similarity">
    <text evidence="1">Belongs to the paxM FAD-dependent monooxygenase family.</text>
</comment>
<keyword evidence="8" id="KW-1185">Reference proteome</keyword>
<dbReference type="EMBL" id="CAOQHR010000012">
    <property type="protein sequence ID" value="CAI6341933.1"/>
    <property type="molecule type" value="Genomic_DNA"/>
</dbReference>
<accession>A0A9W4URY0</accession>
<evidence type="ECO:0000259" key="6">
    <source>
        <dbReference type="Pfam" id="PF01494"/>
    </source>
</evidence>
<dbReference type="GO" id="GO:0071949">
    <property type="term" value="F:FAD binding"/>
    <property type="evidence" value="ECO:0007669"/>
    <property type="project" value="InterPro"/>
</dbReference>
<dbReference type="InterPro" id="IPR036188">
    <property type="entry name" value="FAD/NAD-bd_sf"/>
</dbReference>
<evidence type="ECO:0000256" key="1">
    <source>
        <dbReference type="ARBA" id="ARBA00007992"/>
    </source>
</evidence>
<dbReference type="InterPro" id="IPR002938">
    <property type="entry name" value="FAD-bd"/>
</dbReference>
<dbReference type="AlphaFoldDB" id="A0A9W4URY0"/>
<dbReference type="PRINTS" id="PR00420">
    <property type="entry name" value="RNGMNOXGNASE"/>
</dbReference>
<dbReference type="PANTHER" id="PTHR13789:SF238">
    <property type="entry name" value="PUTATIVE (AFU_ORTHOLOGUE AFUA_2G01680)-RELATED"/>
    <property type="match status" value="1"/>
</dbReference>